<accession>A0AA88IRG9</accession>
<organism evidence="1 2">
    <name type="scientific">Channa striata</name>
    <name type="common">Snakehead murrel</name>
    <name type="synonym">Ophicephalus striatus</name>
    <dbReference type="NCBI Taxonomy" id="64152"/>
    <lineage>
        <taxon>Eukaryota</taxon>
        <taxon>Metazoa</taxon>
        <taxon>Chordata</taxon>
        <taxon>Craniata</taxon>
        <taxon>Vertebrata</taxon>
        <taxon>Euteleostomi</taxon>
        <taxon>Actinopterygii</taxon>
        <taxon>Neopterygii</taxon>
        <taxon>Teleostei</taxon>
        <taxon>Neoteleostei</taxon>
        <taxon>Acanthomorphata</taxon>
        <taxon>Anabantaria</taxon>
        <taxon>Anabantiformes</taxon>
        <taxon>Channoidei</taxon>
        <taxon>Channidae</taxon>
        <taxon>Channa</taxon>
    </lineage>
</organism>
<sequence length="77" mass="8213">MSSGEHNPKVPVCCSTSTAKPAVVCVSDTLPTSAAQTVRNISSSKVWEEKAHLQTAIQPHLLPPLKSRGEKYLGEAN</sequence>
<gene>
    <name evidence="1" type="ORF">Q5P01_025774</name>
</gene>
<evidence type="ECO:0000313" key="2">
    <source>
        <dbReference type="Proteomes" id="UP001187415"/>
    </source>
</evidence>
<protein>
    <submittedName>
        <fullName evidence="1">Uncharacterized protein</fullName>
    </submittedName>
</protein>
<proteinExistence type="predicted"/>
<comment type="caution">
    <text evidence="1">The sequence shown here is derived from an EMBL/GenBank/DDBJ whole genome shotgun (WGS) entry which is preliminary data.</text>
</comment>
<dbReference type="Proteomes" id="UP001187415">
    <property type="component" value="Unassembled WGS sequence"/>
</dbReference>
<dbReference type="EMBL" id="JAUPFM010000021">
    <property type="protein sequence ID" value="KAK2817583.1"/>
    <property type="molecule type" value="Genomic_DNA"/>
</dbReference>
<evidence type="ECO:0000313" key="1">
    <source>
        <dbReference type="EMBL" id="KAK2817583.1"/>
    </source>
</evidence>
<keyword evidence="2" id="KW-1185">Reference proteome</keyword>
<reference evidence="1" key="1">
    <citation type="submission" date="2023-07" db="EMBL/GenBank/DDBJ databases">
        <title>Chromosome-level Genome Assembly of Striped Snakehead (Channa striata).</title>
        <authorList>
            <person name="Liu H."/>
        </authorList>
    </citation>
    <scope>NUCLEOTIDE SEQUENCE</scope>
    <source>
        <strain evidence="1">Gz</strain>
        <tissue evidence="1">Muscle</tissue>
    </source>
</reference>
<dbReference type="AlphaFoldDB" id="A0AA88IRG9"/>
<name>A0AA88IRG9_CHASR</name>